<sequence>MQHRADVLVYKFSPLIVIVAAVVYNLSLDALLDIGYSSSSVLVYRGMLSMAITVLFALNSGQSVMPKKLHLQLLRLTNSGVGLLLAFEAYKGLTASTVAMVSRLDIPIAVMIGFMAGKRKRDFKVGLSVFAICLVLSILFFSSTINEDPVALGLSIIAVVQISISYLLIKRSTRDENNFSIVNTTNIGCLLVGGISGLLRGNIGWFHIEHLWILALASLSQFALNYTSSVVYRRREVERAQRPYLIGSLVVMVIEQVITWHFFAPLHIAYILAVIGVIYIITLRQMPGHRQAAWVKSKLSRGVPEEEEDVDIVRSVD</sequence>
<accession>A0ABP8NLD6</accession>
<dbReference type="SUPFAM" id="SSF103481">
    <property type="entry name" value="Multidrug resistance efflux transporter EmrE"/>
    <property type="match status" value="1"/>
</dbReference>
<dbReference type="InterPro" id="IPR037185">
    <property type="entry name" value="EmrE-like"/>
</dbReference>
<feature type="transmembrane region" description="Helical" evidence="1">
    <location>
        <begin position="151"/>
        <end position="169"/>
    </location>
</feature>
<dbReference type="Proteomes" id="UP001500067">
    <property type="component" value="Unassembled WGS sequence"/>
</dbReference>
<feature type="transmembrane region" description="Helical" evidence="1">
    <location>
        <begin position="181"/>
        <end position="199"/>
    </location>
</feature>
<proteinExistence type="predicted"/>
<gene>
    <name evidence="2" type="ORF">GCM10023093_24070</name>
</gene>
<feature type="transmembrane region" description="Helical" evidence="1">
    <location>
        <begin position="211"/>
        <end position="232"/>
    </location>
</feature>
<evidence type="ECO:0000256" key="1">
    <source>
        <dbReference type="SAM" id="Phobius"/>
    </source>
</evidence>
<organism evidence="2 3">
    <name type="scientific">Nemorincola caseinilytica</name>
    <dbReference type="NCBI Taxonomy" id="2054315"/>
    <lineage>
        <taxon>Bacteria</taxon>
        <taxon>Pseudomonadati</taxon>
        <taxon>Bacteroidota</taxon>
        <taxon>Chitinophagia</taxon>
        <taxon>Chitinophagales</taxon>
        <taxon>Chitinophagaceae</taxon>
        <taxon>Nemorincola</taxon>
    </lineage>
</organism>
<feature type="transmembrane region" description="Helical" evidence="1">
    <location>
        <begin position="127"/>
        <end position="145"/>
    </location>
</feature>
<reference evidence="3" key="1">
    <citation type="journal article" date="2019" name="Int. J. Syst. Evol. Microbiol.">
        <title>The Global Catalogue of Microorganisms (GCM) 10K type strain sequencing project: providing services to taxonomists for standard genome sequencing and annotation.</title>
        <authorList>
            <consortium name="The Broad Institute Genomics Platform"/>
            <consortium name="The Broad Institute Genome Sequencing Center for Infectious Disease"/>
            <person name="Wu L."/>
            <person name="Ma J."/>
        </authorList>
    </citation>
    <scope>NUCLEOTIDE SEQUENCE [LARGE SCALE GENOMIC DNA]</scope>
    <source>
        <strain evidence="3">JCM 32105</strain>
    </source>
</reference>
<keyword evidence="1" id="KW-0472">Membrane</keyword>
<evidence type="ECO:0008006" key="4">
    <source>
        <dbReference type="Google" id="ProtNLM"/>
    </source>
</evidence>
<keyword evidence="1" id="KW-0812">Transmembrane</keyword>
<feature type="transmembrane region" description="Helical" evidence="1">
    <location>
        <begin position="42"/>
        <end position="61"/>
    </location>
</feature>
<protein>
    <recommendedName>
        <fullName evidence="4">DMT family transporter</fullName>
    </recommendedName>
</protein>
<name>A0ABP8NLD6_9BACT</name>
<feature type="transmembrane region" description="Helical" evidence="1">
    <location>
        <begin position="244"/>
        <end position="262"/>
    </location>
</feature>
<evidence type="ECO:0000313" key="3">
    <source>
        <dbReference type="Proteomes" id="UP001500067"/>
    </source>
</evidence>
<keyword evidence="3" id="KW-1185">Reference proteome</keyword>
<comment type="caution">
    <text evidence="2">The sequence shown here is derived from an EMBL/GenBank/DDBJ whole genome shotgun (WGS) entry which is preliminary data.</text>
</comment>
<feature type="transmembrane region" description="Helical" evidence="1">
    <location>
        <begin position="7"/>
        <end position="27"/>
    </location>
</feature>
<evidence type="ECO:0000313" key="2">
    <source>
        <dbReference type="EMBL" id="GAA4467746.1"/>
    </source>
</evidence>
<dbReference type="RefSeq" id="WP_345083533.1">
    <property type="nucleotide sequence ID" value="NZ_BAABFA010000018.1"/>
</dbReference>
<dbReference type="EMBL" id="BAABFA010000018">
    <property type="protein sequence ID" value="GAA4467746.1"/>
    <property type="molecule type" value="Genomic_DNA"/>
</dbReference>
<feature type="transmembrane region" description="Helical" evidence="1">
    <location>
        <begin position="268"/>
        <end position="286"/>
    </location>
</feature>
<keyword evidence="1" id="KW-1133">Transmembrane helix</keyword>